<name>A0A8J7MEG3_9BACT</name>
<proteinExistence type="predicted"/>
<keyword evidence="3" id="KW-1185">Reference proteome</keyword>
<comment type="caution">
    <text evidence="2">The sequence shown here is derived from an EMBL/GenBank/DDBJ whole genome shotgun (WGS) entry which is preliminary data.</text>
</comment>
<accession>A0A8J7MEG3</accession>
<dbReference type="EMBL" id="JAENIM010000041">
    <property type="protein sequence ID" value="MBK1791796.1"/>
    <property type="molecule type" value="Genomic_DNA"/>
</dbReference>
<feature type="transmembrane region" description="Helical" evidence="1">
    <location>
        <begin position="64"/>
        <end position="89"/>
    </location>
</feature>
<keyword evidence="1" id="KW-0472">Membrane</keyword>
<organism evidence="2 3">
    <name type="scientific">Persicirhabdus sediminis</name>
    <dbReference type="NCBI Taxonomy" id="454144"/>
    <lineage>
        <taxon>Bacteria</taxon>
        <taxon>Pseudomonadati</taxon>
        <taxon>Verrucomicrobiota</taxon>
        <taxon>Verrucomicrobiia</taxon>
        <taxon>Verrucomicrobiales</taxon>
        <taxon>Verrucomicrobiaceae</taxon>
        <taxon>Persicirhabdus</taxon>
    </lineage>
</organism>
<protein>
    <submittedName>
        <fullName evidence="2">CvpA family protein</fullName>
    </submittedName>
</protein>
<sequence>MDNTTIASVIGVTIVALGVFGFMKGLVRSLGAILGVAAGAYAGFWGYVNGLRVASKFFRDPQPWMAVVVAVLTGFTAIYIVRFVLRFVADPFNQSETGKKWGFGLPAALISLCTGILMVWLAFSGIRYCGALSELDYVRNKVTSDQPANVPEPYLLQAWQMLDATRAGQLQITTDPFNDPDKRKLCQLLIAYTDQPLRQKILATEDGRRTFDQLAFRRLVINKELLESAKDGTVFHFYTAPALKPALEDRQFLATLEQIKIEELLALR</sequence>
<feature type="transmembrane region" description="Helical" evidence="1">
    <location>
        <begin position="6"/>
        <end position="23"/>
    </location>
</feature>
<dbReference type="RefSeq" id="WP_200311815.1">
    <property type="nucleotide sequence ID" value="NZ_JAENIM010000041.1"/>
</dbReference>
<feature type="transmembrane region" description="Helical" evidence="1">
    <location>
        <begin position="101"/>
        <end position="123"/>
    </location>
</feature>
<evidence type="ECO:0000313" key="3">
    <source>
        <dbReference type="Proteomes" id="UP000624703"/>
    </source>
</evidence>
<keyword evidence="1" id="KW-0812">Transmembrane</keyword>
<dbReference type="AlphaFoldDB" id="A0A8J7MEG3"/>
<gene>
    <name evidence="2" type="ORF">JIN82_11595</name>
</gene>
<keyword evidence="1" id="KW-1133">Transmembrane helix</keyword>
<evidence type="ECO:0000256" key="1">
    <source>
        <dbReference type="SAM" id="Phobius"/>
    </source>
</evidence>
<feature type="transmembrane region" description="Helical" evidence="1">
    <location>
        <begin position="30"/>
        <end position="48"/>
    </location>
</feature>
<reference evidence="2" key="1">
    <citation type="submission" date="2021-01" db="EMBL/GenBank/DDBJ databases">
        <title>Modified the classification status of verrucomicrobia.</title>
        <authorList>
            <person name="Feng X."/>
        </authorList>
    </citation>
    <scope>NUCLEOTIDE SEQUENCE</scope>
    <source>
        <strain evidence="2">_KCTC 22039</strain>
    </source>
</reference>
<dbReference type="Proteomes" id="UP000624703">
    <property type="component" value="Unassembled WGS sequence"/>
</dbReference>
<evidence type="ECO:0000313" key="2">
    <source>
        <dbReference type="EMBL" id="MBK1791796.1"/>
    </source>
</evidence>